<keyword evidence="3" id="KW-1185">Reference proteome</keyword>
<evidence type="ECO:0000313" key="2">
    <source>
        <dbReference type="EMBL" id="MFC5547734.1"/>
    </source>
</evidence>
<accession>A0ABW0RU17</accession>
<dbReference type="EMBL" id="JBHSMZ010000001">
    <property type="protein sequence ID" value="MFC5547734.1"/>
    <property type="molecule type" value="Genomic_DNA"/>
</dbReference>
<feature type="region of interest" description="Disordered" evidence="1">
    <location>
        <begin position="1"/>
        <end position="57"/>
    </location>
</feature>
<proteinExistence type="predicted"/>
<reference evidence="3" key="1">
    <citation type="journal article" date="2019" name="Int. J. Syst. Evol. Microbiol.">
        <title>The Global Catalogue of Microorganisms (GCM) 10K type strain sequencing project: providing services to taxonomists for standard genome sequencing and annotation.</title>
        <authorList>
            <consortium name="The Broad Institute Genomics Platform"/>
            <consortium name="The Broad Institute Genome Sequencing Center for Infectious Disease"/>
            <person name="Wu L."/>
            <person name="Ma J."/>
        </authorList>
    </citation>
    <scope>NUCLEOTIDE SEQUENCE [LARGE SCALE GENOMIC DNA]</scope>
    <source>
        <strain evidence="3">CGMCC 4.5798</strain>
    </source>
</reference>
<organism evidence="2 3">
    <name type="scientific">Massilia aerilata</name>
    <dbReference type="NCBI Taxonomy" id="453817"/>
    <lineage>
        <taxon>Bacteria</taxon>
        <taxon>Pseudomonadati</taxon>
        <taxon>Pseudomonadota</taxon>
        <taxon>Betaproteobacteria</taxon>
        <taxon>Burkholderiales</taxon>
        <taxon>Oxalobacteraceae</taxon>
        <taxon>Telluria group</taxon>
        <taxon>Massilia</taxon>
    </lineage>
</organism>
<evidence type="ECO:0000256" key="1">
    <source>
        <dbReference type="SAM" id="MobiDB-lite"/>
    </source>
</evidence>
<comment type="caution">
    <text evidence="2">The sequence shown here is derived from an EMBL/GenBank/DDBJ whole genome shotgun (WGS) entry which is preliminary data.</text>
</comment>
<gene>
    <name evidence="2" type="ORF">ACFPO9_04305</name>
</gene>
<evidence type="ECO:0000313" key="3">
    <source>
        <dbReference type="Proteomes" id="UP001596086"/>
    </source>
</evidence>
<sequence length="57" mass="5940">MTGAMPGDVELRAHTTPDPTDPNQPPPQPSPDPDDVPAPARAPIEEPRAPQPPIKAG</sequence>
<feature type="compositionally biased region" description="Pro residues" evidence="1">
    <location>
        <begin position="19"/>
        <end position="31"/>
    </location>
</feature>
<dbReference type="Proteomes" id="UP001596086">
    <property type="component" value="Unassembled WGS sequence"/>
</dbReference>
<protein>
    <submittedName>
        <fullName evidence="2">Uncharacterized protein</fullName>
    </submittedName>
</protein>
<dbReference type="RefSeq" id="WP_379767533.1">
    <property type="nucleotide sequence ID" value="NZ_JBHSMZ010000001.1"/>
</dbReference>
<name>A0ABW0RU17_9BURK</name>